<dbReference type="RefSeq" id="WP_132583981.1">
    <property type="nucleotide sequence ID" value="NZ_SMAJ01000013.1"/>
</dbReference>
<dbReference type="PROSITE" id="PS50075">
    <property type="entry name" value="CARRIER"/>
    <property type="match status" value="1"/>
</dbReference>
<comment type="caution">
    <text evidence="2">The sequence shown here is derived from an EMBL/GenBank/DDBJ whole genome shotgun (WGS) entry which is preliminary data.</text>
</comment>
<dbReference type="InterPro" id="IPR009081">
    <property type="entry name" value="PP-bd_ACP"/>
</dbReference>
<dbReference type="GO" id="GO:0016874">
    <property type="term" value="F:ligase activity"/>
    <property type="evidence" value="ECO:0007669"/>
    <property type="project" value="UniProtKB-KW"/>
</dbReference>
<keyword evidence="2" id="KW-0436">Ligase</keyword>
<organism evidence="2 3">
    <name type="scientific">Paralcaligenes ureilyticus</name>
    <dbReference type="NCBI Taxonomy" id="627131"/>
    <lineage>
        <taxon>Bacteria</taxon>
        <taxon>Pseudomonadati</taxon>
        <taxon>Pseudomonadota</taxon>
        <taxon>Betaproteobacteria</taxon>
        <taxon>Burkholderiales</taxon>
        <taxon>Alcaligenaceae</taxon>
        <taxon>Paralcaligenes</taxon>
    </lineage>
</organism>
<evidence type="ECO:0000313" key="3">
    <source>
        <dbReference type="Proteomes" id="UP000295525"/>
    </source>
</evidence>
<evidence type="ECO:0000313" key="2">
    <source>
        <dbReference type="EMBL" id="TCT04028.1"/>
    </source>
</evidence>
<dbReference type="OrthoDB" id="6905271at2"/>
<reference evidence="2 3" key="1">
    <citation type="submission" date="2019-03" db="EMBL/GenBank/DDBJ databases">
        <title>Genomic Encyclopedia of Type Strains, Phase IV (KMG-IV): sequencing the most valuable type-strain genomes for metagenomic binning, comparative biology and taxonomic classification.</title>
        <authorList>
            <person name="Goeker M."/>
        </authorList>
    </citation>
    <scope>NUCLEOTIDE SEQUENCE [LARGE SCALE GENOMIC DNA]</scope>
    <source>
        <strain evidence="2 3">DSM 24591</strain>
    </source>
</reference>
<dbReference type="InterPro" id="IPR036736">
    <property type="entry name" value="ACP-like_sf"/>
</dbReference>
<name>A0A4V2UXL6_9BURK</name>
<dbReference type="Pfam" id="PF00550">
    <property type="entry name" value="PP-binding"/>
    <property type="match status" value="1"/>
</dbReference>
<protein>
    <submittedName>
        <fullName evidence="2">D-alanine--poly(Phosphoribitol) ligase subunit 2</fullName>
    </submittedName>
</protein>
<dbReference type="AlphaFoldDB" id="A0A4V2UXL6"/>
<evidence type="ECO:0000259" key="1">
    <source>
        <dbReference type="PROSITE" id="PS50075"/>
    </source>
</evidence>
<gene>
    <name evidence="2" type="ORF">EDC26_1135</name>
</gene>
<dbReference type="SUPFAM" id="SSF47336">
    <property type="entry name" value="ACP-like"/>
    <property type="match status" value="1"/>
</dbReference>
<dbReference type="Gene3D" id="1.10.1200.10">
    <property type="entry name" value="ACP-like"/>
    <property type="match status" value="1"/>
</dbReference>
<proteinExistence type="predicted"/>
<dbReference type="Proteomes" id="UP000295525">
    <property type="component" value="Unassembled WGS sequence"/>
</dbReference>
<feature type="domain" description="Carrier" evidence="1">
    <location>
        <begin position="2"/>
        <end position="78"/>
    </location>
</feature>
<dbReference type="EMBL" id="SMAJ01000013">
    <property type="protein sequence ID" value="TCT04028.1"/>
    <property type="molecule type" value="Genomic_DNA"/>
</dbReference>
<accession>A0A4V2UXL6</accession>
<sequence length="78" mass="8152">MLVAESIETEILAIVESVIFKSVTPDASLVKSGLVDSMAAVDIALAIEDKFACAIPAPEIAEIMETAKSMAEYVAAHA</sequence>
<keyword evidence="3" id="KW-1185">Reference proteome</keyword>